<dbReference type="InterPro" id="IPR000210">
    <property type="entry name" value="BTB/POZ_dom"/>
</dbReference>
<accession>A0A5J9UK15</accession>
<dbReference type="InterPro" id="IPR008974">
    <property type="entry name" value="TRAF-like"/>
</dbReference>
<dbReference type="GO" id="GO:0016567">
    <property type="term" value="P:protein ubiquitination"/>
    <property type="evidence" value="ECO:0007669"/>
    <property type="project" value="InterPro"/>
</dbReference>
<feature type="non-terminal residue" evidence="5">
    <location>
        <position position="1"/>
    </location>
</feature>
<keyword evidence="6" id="KW-1185">Reference proteome</keyword>
<dbReference type="CDD" id="cd18280">
    <property type="entry name" value="BTB_POZ_BPM_plant"/>
    <property type="match status" value="1"/>
</dbReference>
<dbReference type="Gramene" id="TVU24139">
    <property type="protein sequence ID" value="TVU24139"/>
    <property type="gene ID" value="EJB05_26540"/>
</dbReference>
<comment type="caution">
    <text evidence="5">The sequence shown here is derived from an EMBL/GenBank/DDBJ whole genome shotgun (WGS) entry which is preliminary data.</text>
</comment>
<dbReference type="InterPro" id="IPR056423">
    <property type="entry name" value="BACK_BPM_SPOP"/>
</dbReference>
<dbReference type="Gene3D" id="1.25.40.420">
    <property type="match status" value="1"/>
</dbReference>
<name>A0A5J9UK15_9POAL</name>
<dbReference type="SMART" id="SM00061">
    <property type="entry name" value="MATH"/>
    <property type="match status" value="1"/>
</dbReference>
<dbReference type="SUPFAM" id="SSF49599">
    <property type="entry name" value="TRAF domain-like"/>
    <property type="match status" value="2"/>
</dbReference>
<sequence length="585" mass="65317">MFSLLDLYGKPVPAYTKRCSQLRTYRSAAAEGWGLTKFMTRKELDRCRYLKGDCFSVRCVVTVVKAASTPKQFVIVPPSDLRRDLECLLSSGEGADVTFEVSGELFKAHRNVLAARSSVFRAQLFGSMKEKTAECVPISDMEAQVFRALLHFMYTDSLPAVGAGEEIPMAQHLLQAIAITRRSGDRNIPGLNVVASHGSEGYYSACSAQGHGTNAEHHKLAQVKMSPAAVCGGSTSSIVSDTATGWHVLKIECYSALKGVGVGKFIKSSSFDAGGHSWYIKYYPDGYDQEYKDSIAFYLCADNYPDIEVRARFKISLLDPNSTTDSDYVTDQYEVAQTFKCSQSWGYEEYFEKEKFEKTKYLKDDCFIIRCEVIVIKDVSATATEQFIVMPPSGLHKDLGRLLSSGEGADVTFEVSDGLFKAHRNILASRSSVFRAELFGSMKDKTMERVVISDMEARVFEALLHFVYTDSLPAFGKEEQAVMAQNLFVAADRYDLKRLKLICEDRLCHNIDRSTVMATLTLAEQHGCQGLKEACVMFLVTPGILKEMMGTDEYDHLMKNCPSLVDELVVELAPKRIRLWGERQN</sequence>
<evidence type="ECO:0000256" key="1">
    <source>
        <dbReference type="ARBA" id="ARBA00004906"/>
    </source>
</evidence>
<dbReference type="PANTHER" id="PTHR26379">
    <property type="entry name" value="BTB/POZ AND MATH DOMAIN-CONTAINING PROTEIN 1"/>
    <property type="match status" value="1"/>
</dbReference>
<reference evidence="5 6" key="1">
    <citation type="journal article" date="2019" name="Sci. Rep.">
        <title>A high-quality genome of Eragrostis curvula grass provides insights into Poaceae evolution and supports new strategies to enhance forage quality.</title>
        <authorList>
            <person name="Carballo J."/>
            <person name="Santos B.A.C.M."/>
            <person name="Zappacosta D."/>
            <person name="Garbus I."/>
            <person name="Selva J.P."/>
            <person name="Gallo C.A."/>
            <person name="Diaz A."/>
            <person name="Albertini E."/>
            <person name="Caccamo M."/>
            <person name="Echenique V."/>
        </authorList>
    </citation>
    <scope>NUCLEOTIDE SEQUENCE [LARGE SCALE GENOMIC DNA]</scope>
    <source>
        <strain evidence="6">cv. Victoria</strain>
        <tissue evidence="5">Leaf</tissue>
    </source>
</reference>
<dbReference type="Pfam" id="PF00651">
    <property type="entry name" value="BTB"/>
    <property type="match status" value="2"/>
</dbReference>
<dbReference type="EMBL" id="RWGY01000013">
    <property type="protein sequence ID" value="TVU24139.1"/>
    <property type="molecule type" value="Genomic_DNA"/>
</dbReference>
<dbReference type="InterPro" id="IPR011333">
    <property type="entry name" value="SKP1/BTB/POZ_sf"/>
</dbReference>
<dbReference type="Gene3D" id="2.60.210.10">
    <property type="entry name" value="Apoptosis, Tumor Necrosis Factor Receptor Associated Protein 2, Chain A"/>
    <property type="match status" value="2"/>
</dbReference>
<protein>
    <recommendedName>
        <fullName evidence="7">BTB domain-containing protein</fullName>
    </recommendedName>
</protein>
<dbReference type="AlphaFoldDB" id="A0A5J9UK15"/>
<dbReference type="PANTHER" id="PTHR26379:SF483">
    <property type="entry name" value="OS11G0619800 PROTEIN"/>
    <property type="match status" value="1"/>
</dbReference>
<feature type="domain" description="MATH" evidence="4">
    <location>
        <begin position="244"/>
        <end position="373"/>
    </location>
</feature>
<organism evidence="5 6">
    <name type="scientific">Eragrostis curvula</name>
    <name type="common">weeping love grass</name>
    <dbReference type="NCBI Taxonomy" id="38414"/>
    <lineage>
        <taxon>Eukaryota</taxon>
        <taxon>Viridiplantae</taxon>
        <taxon>Streptophyta</taxon>
        <taxon>Embryophyta</taxon>
        <taxon>Tracheophyta</taxon>
        <taxon>Spermatophyta</taxon>
        <taxon>Magnoliopsida</taxon>
        <taxon>Liliopsida</taxon>
        <taxon>Poales</taxon>
        <taxon>Poaceae</taxon>
        <taxon>PACMAD clade</taxon>
        <taxon>Chloridoideae</taxon>
        <taxon>Eragrostideae</taxon>
        <taxon>Eragrostidinae</taxon>
        <taxon>Eragrostis</taxon>
    </lineage>
</organism>
<dbReference type="PROSITE" id="PS50144">
    <property type="entry name" value="MATH"/>
    <property type="match status" value="1"/>
</dbReference>
<evidence type="ECO:0000313" key="5">
    <source>
        <dbReference type="EMBL" id="TVU24139.1"/>
    </source>
</evidence>
<dbReference type="SMART" id="SM00225">
    <property type="entry name" value="BTB"/>
    <property type="match status" value="2"/>
</dbReference>
<dbReference type="Gene3D" id="3.30.710.10">
    <property type="entry name" value="Potassium Channel Kv1.1, Chain A"/>
    <property type="match status" value="2"/>
</dbReference>
<dbReference type="SUPFAM" id="SSF54695">
    <property type="entry name" value="POZ domain"/>
    <property type="match status" value="2"/>
</dbReference>
<evidence type="ECO:0008006" key="7">
    <source>
        <dbReference type="Google" id="ProtNLM"/>
    </source>
</evidence>
<dbReference type="InterPro" id="IPR045005">
    <property type="entry name" value="BPM1-6"/>
</dbReference>
<dbReference type="Proteomes" id="UP000324897">
    <property type="component" value="Chromosome 2"/>
</dbReference>
<comment type="similarity">
    <text evidence="2">Belongs to the Tdpoz family.</text>
</comment>
<gene>
    <name evidence="5" type="ORF">EJB05_26540</name>
</gene>
<dbReference type="InterPro" id="IPR002083">
    <property type="entry name" value="MATH/TRAF_dom"/>
</dbReference>
<evidence type="ECO:0000259" key="3">
    <source>
        <dbReference type="PROSITE" id="PS50097"/>
    </source>
</evidence>
<dbReference type="OrthoDB" id="6437200at2759"/>
<evidence type="ECO:0000313" key="6">
    <source>
        <dbReference type="Proteomes" id="UP000324897"/>
    </source>
</evidence>
<comment type="pathway">
    <text evidence="1">Protein modification; protein ubiquitination.</text>
</comment>
<dbReference type="CDD" id="cd00121">
    <property type="entry name" value="MATH"/>
    <property type="match status" value="2"/>
</dbReference>
<feature type="domain" description="BTB" evidence="3">
    <location>
        <begin position="95"/>
        <end position="162"/>
    </location>
</feature>
<dbReference type="PROSITE" id="PS50097">
    <property type="entry name" value="BTB"/>
    <property type="match status" value="2"/>
</dbReference>
<feature type="domain" description="BTB" evidence="3">
    <location>
        <begin position="409"/>
        <end position="472"/>
    </location>
</feature>
<evidence type="ECO:0000259" key="4">
    <source>
        <dbReference type="PROSITE" id="PS50144"/>
    </source>
</evidence>
<dbReference type="Pfam" id="PF22486">
    <property type="entry name" value="MATH_2"/>
    <property type="match status" value="1"/>
</dbReference>
<proteinExistence type="inferred from homology"/>
<dbReference type="Pfam" id="PF24570">
    <property type="entry name" value="BACK_BPM_SPOP"/>
    <property type="match status" value="1"/>
</dbReference>
<evidence type="ECO:0000256" key="2">
    <source>
        <dbReference type="ARBA" id="ARBA00010846"/>
    </source>
</evidence>